<feature type="transmembrane region" description="Helical" evidence="1">
    <location>
        <begin position="12"/>
        <end position="29"/>
    </location>
</feature>
<dbReference type="RefSeq" id="WP_189531696.1">
    <property type="nucleotide sequence ID" value="NZ_BMYX01000003.1"/>
</dbReference>
<dbReference type="Proteomes" id="UP000645257">
    <property type="component" value="Unassembled WGS sequence"/>
</dbReference>
<reference evidence="3" key="1">
    <citation type="journal article" date="2014" name="Int. J. Syst. Evol. Microbiol.">
        <title>Complete genome sequence of Corynebacterium casei LMG S-19264T (=DSM 44701T), isolated from a smear-ripened cheese.</title>
        <authorList>
            <consortium name="US DOE Joint Genome Institute (JGI-PGF)"/>
            <person name="Walter F."/>
            <person name="Albersmeier A."/>
            <person name="Kalinowski J."/>
            <person name="Ruckert C."/>
        </authorList>
    </citation>
    <scope>NUCLEOTIDE SEQUENCE</scope>
    <source>
        <strain evidence="3">KCTC 32182</strain>
    </source>
</reference>
<sequence length="167" mass="19053">MLLSQRTRTSLLMLGFLLSVTSLIALLLAPERGMRDWKETRATILESRARVIVDPDNPDKMHWEPMVSYRYIIDGVTYYREKVFAIDTSLPADMSQAEDVVRRYPKGKVVPVFYDPLHHDHSVLVKGGDNPIRYGKITLAVLTALIGSALFSVFRQRRQARRTPPSP</sequence>
<evidence type="ECO:0000259" key="2">
    <source>
        <dbReference type="Pfam" id="PF12158"/>
    </source>
</evidence>
<keyword evidence="1" id="KW-0472">Membrane</keyword>
<evidence type="ECO:0000313" key="4">
    <source>
        <dbReference type="Proteomes" id="UP000645257"/>
    </source>
</evidence>
<dbReference type="EMBL" id="BMYX01000003">
    <property type="protein sequence ID" value="GGY08579.1"/>
    <property type="molecule type" value="Genomic_DNA"/>
</dbReference>
<evidence type="ECO:0000256" key="1">
    <source>
        <dbReference type="SAM" id="Phobius"/>
    </source>
</evidence>
<name>A0A918P034_9NEIS</name>
<keyword evidence="1" id="KW-1133">Transmembrane helix</keyword>
<keyword evidence="4" id="KW-1185">Reference proteome</keyword>
<dbReference type="AlphaFoldDB" id="A0A918P034"/>
<proteinExistence type="predicted"/>
<dbReference type="Pfam" id="PF12158">
    <property type="entry name" value="DUF3592"/>
    <property type="match status" value="1"/>
</dbReference>
<feature type="domain" description="DUF3592" evidence="2">
    <location>
        <begin position="40"/>
        <end position="128"/>
    </location>
</feature>
<dbReference type="InterPro" id="IPR021994">
    <property type="entry name" value="DUF3592"/>
</dbReference>
<feature type="transmembrane region" description="Helical" evidence="1">
    <location>
        <begin position="134"/>
        <end position="154"/>
    </location>
</feature>
<reference evidence="3" key="2">
    <citation type="submission" date="2020-09" db="EMBL/GenBank/DDBJ databases">
        <authorList>
            <person name="Sun Q."/>
            <person name="Kim S."/>
        </authorList>
    </citation>
    <scope>NUCLEOTIDE SEQUENCE</scope>
    <source>
        <strain evidence="3">KCTC 32182</strain>
    </source>
</reference>
<organism evidence="3 4">
    <name type="scientific">Paludibacterium paludis</name>
    <dbReference type="NCBI Taxonomy" id="1225769"/>
    <lineage>
        <taxon>Bacteria</taxon>
        <taxon>Pseudomonadati</taxon>
        <taxon>Pseudomonadota</taxon>
        <taxon>Betaproteobacteria</taxon>
        <taxon>Neisseriales</taxon>
        <taxon>Chromobacteriaceae</taxon>
        <taxon>Paludibacterium</taxon>
    </lineage>
</organism>
<protein>
    <recommendedName>
        <fullName evidence="2">DUF3592 domain-containing protein</fullName>
    </recommendedName>
</protein>
<evidence type="ECO:0000313" key="3">
    <source>
        <dbReference type="EMBL" id="GGY08579.1"/>
    </source>
</evidence>
<accession>A0A918P034</accession>
<comment type="caution">
    <text evidence="3">The sequence shown here is derived from an EMBL/GenBank/DDBJ whole genome shotgun (WGS) entry which is preliminary data.</text>
</comment>
<keyword evidence="1" id="KW-0812">Transmembrane</keyword>
<gene>
    <name evidence="3" type="ORF">GCM10011289_09180</name>
</gene>